<dbReference type="GO" id="GO:0004449">
    <property type="term" value="F:isocitrate dehydrogenase (NAD+) activity"/>
    <property type="evidence" value="ECO:0007669"/>
    <property type="project" value="TreeGrafter"/>
</dbReference>
<dbReference type="PANTHER" id="PTHR11835:SF34">
    <property type="entry name" value="ISOCITRATE DEHYDROGENASE [NAD] SUBUNIT ALPHA, MITOCHONDRIAL"/>
    <property type="match status" value="1"/>
</dbReference>
<dbReference type="PROSITE" id="PS00470">
    <property type="entry name" value="IDH_IMDH"/>
    <property type="match status" value="1"/>
</dbReference>
<dbReference type="GO" id="GO:0006099">
    <property type="term" value="P:tricarboxylic acid cycle"/>
    <property type="evidence" value="ECO:0007669"/>
    <property type="project" value="TreeGrafter"/>
</dbReference>
<dbReference type="PANTHER" id="PTHR11835">
    <property type="entry name" value="DECARBOXYLATING DEHYDROGENASES-ISOCITRATE, ISOPROPYLMALATE, TARTRATE"/>
    <property type="match status" value="1"/>
</dbReference>
<dbReference type="AlphaFoldDB" id="A0A933IBV9"/>
<name>A0A933IBV9_UNCT6</name>
<evidence type="ECO:0000313" key="5">
    <source>
        <dbReference type="Proteomes" id="UP000736328"/>
    </source>
</evidence>
<comment type="similarity">
    <text evidence="1">Belongs to the isocitrate and isopropylmalate dehydrogenases family.</text>
</comment>
<dbReference type="GO" id="GO:0000287">
    <property type="term" value="F:magnesium ion binding"/>
    <property type="evidence" value="ECO:0007669"/>
    <property type="project" value="InterPro"/>
</dbReference>
<protein>
    <submittedName>
        <fullName evidence="4">Isocitrate/isopropylmalate dehydrogenase family protein</fullName>
    </submittedName>
</protein>
<dbReference type="GO" id="GO:0006102">
    <property type="term" value="P:isocitrate metabolic process"/>
    <property type="evidence" value="ECO:0007669"/>
    <property type="project" value="TreeGrafter"/>
</dbReference>
<organism evidence="4 5">
    <name type="scientific">candidate division TA06 bacterium</name>
    <dbReference type="NCBI Taxonomy" id="2250710"/>
    <lineage>
        <taxon>Bacteria</taxon>
        <taxon>Bacteria division TA06</taxon>
    </lineage>
</organism>
<evidence type="ECO:0000259" key="3">
    <source>
        <dbReference type="SMART" id="SM01329"/>
    </source>
</evidence>
<dbReference type="EMBL" id="JACQXR010000091">
    <property type="protein sequence ID" value="MBI4726957.1"/>
    <property type="molecule type" value="Genomic_DNA"/>
</dbReference>
<accession>A0A933IBV9</accession>
<dbReference type="Pfam" id="PF00180">
    <property type="entry name" value="Iso_dh"/>
    <property type="match status" value="1"/>
</dbReference>
<dbReference type="GO" id="GO:0051287">
    <property type="term" value="F:NAD binding"/>
    <property type="evidence" value="ECO:0007669"/>
    <property type="project" value="InterPro"/>
</dbReference>
<comment type="caution">
    <text evidence="4">The sequence shown here is derived from an EMBL/GenBank/DDBJ whole genome shotgun (WGS) entry which is preliminary data.</text>
</comment>
<feature type="domain" description="Isopropylmalate dehydrogenase-like" evidence="3">
    <location>
        <begin position="5"/>
        <end position="368"/>
    </location>
</feature>
<dbReference type="Gene3D" id="3.40.718.10">
    <property type="entry name" value="Isopropylmalate Dehydrogenase"/>
    <property type="match status" value="1"/>
</dbReference>
<proteinExistence type="inferred from homology"/>
<keyword evidence="2" id="KW-0560">Oxidoreductase</keyword>
<evidence type="ECO:0000256" key="1">
    <source>
        <dbReference type="ARBA" id="ARBA00007769"/>
    </source>
</evidence>
<dbReference type="SMART" id="SM01329">
    <property type="entry name" value="Iso_dh"/>
    <property type="match status" value="1"/>
</dbReference>
<sequence>MAKYKIAWLPGDGIGIEALEAAKIVLDKVKLDAEYIHGDIGWEFWCKEGDAFPQRTIDLLGKVDAAMFGAITSKPVKAAEKELAPELQGKGMVYRSPIVRMRQLFDLYTCLRPCKAYPGNSLNFKNEIDLVVFRENTEGLYSGVEFNPVPQELKDVLLKVSKPFAAFKDVALDQYAITCKINTRKGSERIIRAAFEYAKKYDRKKVTIIHKANVVRATEGLFLEIGKEVAKDYPGIQCDDANVDAICMWLLKNPMNYEVLVATNMFGDIVSDLCAQMVGGLGFGCSGNIGEKLAVFEPTHGSAPKYAGQYKCNPIATILAAKMMLAWLGETAKADKIEKAVAEVIQEGKVRTYDMGGSTKTLEMAQAIAKKL</sequence>
<dbReference type="SUPFAM" id="SSF53659">
    <property type="entry name" value="Isocitrate/Isopropylmalate dehydrogenase-like"/>
    <property type="match status" value="1"/>
</dbReference>
<dbReference type="Proteomes" id="UP000736328">
    <property type="component" value="Unassembled WGS sequence"/>
</dbReference>
<dbReference type="InterPro" id="IPR019818">
    <property type="entry name" value="IsoCit/isopropylmalate_DH_CS"/>
</dbReference>
<evidence type="ECO:0000256" key="2">
    <source>
        <dbReference type="ARBA" id="ARBA00023002"/>
    </source>
</evidence>
<dbReference type="InterPro" id="IPR024084">
    <property type="entry name" value="IsoPropMal-DH-like_dom"/>
</dbReference>
<reference evidence="4" key="1">
    <citation type="submission" date="2020-07" db="EMBL/GenBank/DDBJ databases">
        <title>Huge and variable diversity of episymbiotic CPR bacteria and DPANN archaea in groundwater ecosystems.</title>
        <authorList>
            <person name="He C.Y."/>
            <person name="Keren R."/>
            <person name="Whittaker M."/>
            <person name="Farag I.F."/>
            <person name="Doudna J."/>
            <person name="Cate J.H.D."/>
            <person name="Banfield J.F."/>
        </authorList>
    </citation>
    <scope>NUCLEOTIDE SEQUENCE</scope>
    <source>
        <strain evidence="4">NC_groundwater_1520_Pr4_B-0.1um_53_5</strain>
    </source>
</reference>
<evidence type="ECO:0000313" key="4">
    <source>
        <dbReference type="EMBL" id="MBI4726957.1"/>
    </source>
</evidence>
<gene>
    <name evidence="4" type="ORF">HY768_07000</name>
</gene>